<dbReference type="EMBL" id="VDUY01000002">
    <property type="protein sequence ID" value="TXL66906.1"/>
    <property type="molecule type" value="Genomic_DNA"/>
</dbReference>
<protein>
    <recommendedName>
        <fullName evidence="5">tRNA (cytidine/uridine-2'-O-)-methyltransferase TrmJ</fullName>
        <ecNumber evidence="5">2.1.1.200</ecNumber>
    </recommendedName>
    <alternativeName>
        <fullName evidence="5">tRNA (cytidine(32)/uridine(32)-2'-O)-methyltransferase</fullName>
    </alternativeName>
    <alternativeName>
        <fullName evidence="5">tRNA Cm32/Um32 methyltransferase</fullName>
    </alternativeName>
</protein>
<dbReference type="GO" id="GO:0160206">
    <property type="term" value="F:tRNA (cytidine(32)/uridine(32)-2'-O)-methyltransferase activity"/>
    <property type="evidence" value="ECO:0007669"/>
    <property type="project" value="UniProtKB-EC"/>
</dbReference>
<dbReference type="PANTHER" id="PTHR42786:SF2">
    <property type="entry name" value="TRNA (CYTIDINE_URIDINE-2'-O-)-METHYLTRANSFERASE TRMJ"/>
    <property type="match status" value="1"/>
</dbReference>
<dbReference type="AlphaFoldDB" id="A0A5C8P0Z7"/>
<evidence type="ECO:0000313" key="8">
    <source>
        <dbReference type="EMBL" id="TXL66906.1"/>
    </source>
</evidence>
<sequence>MYGETSSVCLCAIRHCKGFDLSALHRSAPPWFERLAFVLVRPSHPGNVGAVARAMRTMGLRRLILVDPREPDVLAHPEAVARASGAHDVLAQARVAATLDEALAPFTLAVAVSAEAREFGPQPRPPEAIAVDARAALLDTPDAQVALVFGPERTGLSIEDAARCQLMCSIPGEPDYNSLNLAQAAQIVAYCLRSLDRLQPLATSTGEPGEGPGEGLAEGGRPATIQAVEGFFGHLQEVLIRIGFLDPAHPKRLMPRLRRLFGRARLEDEEVAILRGVCTQILKLADGDIHGPSRSRAVAGQGHQEPAPAGPGKPAERA</sequence>
<accession>A0A5C8P0Z7</accession>
<evidence type="ECO:0000256" key="1">
    <source>
        <dbReference type="ARBA" id="ARBA00007228"/>
    </source>
</evidence>
<dbReference type="InterPro" id="IPR029026">
    <property type="entry name" value="tRNA_m1G_MTases_N"/>
</dbReference>
<comment type="catalytic activity">
    <reaction evidence="5">
        <text>uridine(32) in tRNA + S-adenosyl-L-methionine = 2'-O-methyluridine(32) in tRNA + S-adenosyl-L-homocysteine + H(+)</text>
        <dbReference type="Rhea" id="RHEA:42936"/>
        <dbReference type="Rhea" id="RHEA-COMP:10107"/>
        <dbReference type="Rhea" id="RHEA-COMP:10290"/>
        <dbReference type="ChEBI" id="CHEBI:15378"/>
        <dbReference type="ChEBI" id="CHEBI:57856"/>
        <dbReference type="ChEBI" id="CHEBI:59789"/>
        <dbReference type="ChEBI" id="CHEBI:65315"/>
        <dbReference type="ChEBI" id="CHEBI:74478"/>
        <dbReference type="EC" id="2.1.1.200"/>
    </reaction>
</comment>
<keyword evidence="4 5" id="KW-0949">S-adenosyl-L-methionine</keyword>
<dbReference type="InterPro" id="IPR001537">
    <property type="entry name" value="SpoU_MeTrfase"/>
</dbReference>
<keyword evidence="3 8" id="KW-0808">Transferase</keyword>
<dbReference type="OrthoDB" id="9806346at2"/>
<evidence type="ECO:0000256" key="6">
    <source>
        <dbReference type="SAM" id="MobiDB-lite"/>
    </source>
</evidence>
<dbReference type="CDD" id="cd18093">
    <property type="entry name" value="SpoU-like_TrmJ"/>
    <property type="match status" value="1"/>
</dbReference>
<feature type="domain" description="tRNA/rRNA methyltransferase SpoU type" evidence="7">
    <location>
        <begin position="35"/>
        <end position="190"/>
    </location>
</feature>
<dbReference type="NCBIfam" id="TIGR00050">
    <property type="entry name" value="rRNA_methyl_1"/>
    <property type="match status" value="1"/>
</dbReference>
<organism evidence="8 9">
    <name type="scientific">Zeimonas arvi</name>
    <dbReference type="NCBI Taxonomy" id="2498847"/>
    <lineage>
        <taxon>Bacteria</taxon>
        <taxon>Pseudomonadati</taxon>
        <taxon>Pseudomonadota</taxon>
        <taxon>Betaproteobacteria</taxon>
        <taxon>Burkholderiales</taxon>
        <taxon>Burkholderiaceae</taxon>
        <taxon>Zeimonas</taxon>
    </lineage>
</organism>
<keyword evidence="2 5" id="KW-0489">Methyltransferase</keyword>
<keyword evidence="9" id="KW-1185">Reference proteome</keyword>
<dbReference type="Gene3D" id="1.10.8.590">
    <property type="match status" value="1"/>
</dbReference>
<dbReference type="Pfam" id="PF00588">
    <property type="entry name" value="SpoU_methylase"/>
    <property type="match status" value="1"/>
</dbReference>
<dbReference type="PANTHER" id="PTHR42786">
    <property type="entry name" value="TRNA/RRNA METHYLTRANSFERASE"/>
    <property type="match status" value="1"/>
</dbReference>
<dbReference type="EC" id="2.1.1.200" evidence="5"/>
<comment type="catalytic activity">
    <reaction evidence="5">
        <text>cytidine(32) in tRNA + S-adenosyl-L-methionine = 2'-O-methylcytidine(32) in tRNA + S-adenosyl-L-homocysteine + H(+)</text>
        <dbReference type="Rhea" id="RHEA:42932"/>
        <dbReference type="Rhea" id="RHEA-COMP:10288"/>
        <dbReference type="Rhea" id="RHEA-COMP:10289"/>
        <dbReference type="ChEBI" id="CHEBI:15378"/>
        <dbReference type="ChEBI" id="CHEBI:57856"/>
        <dbReference type="ChEBI" id="CHEBI:59789"/>
        <dbReference type="ChEBI" id="CHEBI:74495"/>
        <dbReference type="ChEBI" id="CHEBI:82748"/>
        <dbReference type="EC" id="2.1.1.200"/>
    </reaction>
</comment>
<comment type="similarity">
    <text evidence="1">Belongs to the class IV-like SAM-binding methyltransferase superfamily. RNA methyltransferase TrmH family.</text>
</comment>
<comment type="caution">
    <text evidence="8">The sequence shown here is derived from an EMBL/GenBank/DDBJ whole genome shotgun (WGS) entry which is preliminary data.</text>
</comment>
<evidence type="ECO:0000256" key="5">
    <source>
        <dbReference type="RuleBase" id="RU362024"/>
    </source>
</evidence>
<dbReference type="GO" id="GO:0106339">
    <property type="term" value="F:tRNA (cytidine(32)-2'-O)-methyltransferase activity"/>
    <property type="evidence" value="ECO:0007669"/>
    <property type="project" value="RHEA"/>
</dbReference>
<comment type="function">
    <text evidence="5">Catalyzes the formation of 2'O-methylated cytidine (Cm32) or 2'O-methylated uridine (Um32) at position 32 in tRNA.</text>
</comment>
<dbReference type="InterPro" id="IPR004384">
    <property type="entry name" value="RNA_MeTrfase_TrmJ/LasT"/>
</dbReference>
<feature type="compositionally biased region" description="Low complexity" evidence="6">
    <location>
        <begin position="305"/>
        <end position="318"/>
    </location>
</feature>
<name>A0A5C8P0Z7_9BURK</name>
<evidence type="ECO:0000256" key="2">
    <source>
        <dbReference type="ARBA" id="ARBA00022603"/>
    </source>
</evidence>
<evidence type="ECO:0000259" key="7">
    <source>
        <dbReference type="Pfam" id="PF00588"/>
    </source>
</evidence>
<dbReference type="SUPFAM" id="SSF75217">
    <property type="entry name" value="alpha/beta knot"/>
    <property type="match status" value="1"/>
</dbReference>
<evidence type="ECO:0000313" key="9">
    <source>
        <dbReference type="Proteomes" id="UP000321548"/>
    </source>
</evidence>
<reference evidence="8 9" key="1">
    <citation type="submission" date="2019-06" db="EMBL/GenBank/DDBJ databases">
        <title>Quisquiliibacterium sp. nov., isolated from a maize field.</title>
        <authorList>
            <person name="Lin S.-Y."/>
            <person name="Tsai C.-F."/>
            <person name="Young C.-C."/>
        </authorList>
    </citation>
    <scope>NUCLEOTIDE SEQUENCE [LARGE SCALE GENOMIC DNA]</scope>
    <source>
        <strain evidence="8 9">CC-CFT501</strain>
    </source>
</reference>
<gene>
    <name evidence="5" type="primary">trmJ</name>
    <name evidence="8" type="ORF">FHP08_04565</name>
</gene>
<keyword evidence="5" id="KW-0819">tRNA processing</keyword>
<comment type="subcellular location">
    <subcellularLocation>
        <location evidence="5">Cytoplasm</location>
    </subcellularLocation>
</comment>
<proteinExistence type="inferred from homology"/>
<dbReference type="GO" id="GO:0002128">
    <property type="term" value="P:tRNA nucleoside ribose methylation"/>
    <property type="evidence" value="ECO:0007669"/>
    <property type="project" value="TreeGrafter"/>
</dbReference>
<evidence type="ECO:0000256" key="3">
    <source>
        <dbReference type="ARBA" id="ARBA00022679"/>
    </source>
</evidence>
<feature type="region of interest" description="Disordered" evidence="6">
    <location>
        <begin position="292"/>
        <end position="318"/>
    </location>
</feature>
<dbReference type="GO" id="GO:0003723">
    <property type="term" value="F:RNA binding"/>
    <property type="evidence" value="ECO:0007669"/>
    <property type="project" value="InterPro"/>
</dbReference>
<keyword evidence="5" id="KW-0963">Cytoplasm</keyword>
<dbReference type="Proteomes" id="UP000321548">
    <property type="component" value="Unassembled WGS sequence"/>
</dbReference>
<dbReference type="InterPro" id="IPR029028">
    <property type="entry name" value="Alpha/beta_knot_MTases"/>
</dbReference>
<evidence type="ECO:0000256" key="4">
    <source>
        <dbReference type="ARBA" id="ARBA00022691"/>
    </source>
</evidence>
<comment type="subunit">
    <text evidence="5">Homodimer.</text>
</comment>
<dbReference type="GO" id="GO:0005829">
    <property type="term" value="C:cytosol"/>
    <property type="evidence" value="ECO:0007669"/>
    <property type="project" value="TreeGrafter"/>
</dbReference>
<dbReference type="Gene3D" id="3.40.1280.10">
    <property type="match status" value="1"/>
</dbReference>